<feature type="signal peptide" evidence="1">
    <location>
        <begin position="1"/>
        <end position="31"/>
    </location>
</feature>
<name>A0A544V0A7_LYSSH</name>
<gene>
    <name evidence="2" type="ORF">C7Y47_00380</name>
</gene>
<dbReference type="AlphaFoldDB" id="A0A544V0A7"/>
<dbReference type="EMBL" id="SADV01000001">
    <property type="protein sequence ID" value="TQR39532.1"/>
    <property type="molecule type" value="Genomic_DNA"/>
</dbReference>
<comment type="caution">
    <text evidence="2">The sequence shown here is derived from an EMBL/GenBank/DDBJ whole genome shotgun (WGS) entry which is preliminary data.</text>
</comment>
<organism evidence="2 3">
    <name type="scientific">Lysinibacillus sphaericus</name>
    <name type="common">Bacillus sphaericus</name>
    <dbReference type="NCBI Taxonomy" id="1421"/>
    <lineage>
        <taxon>Bacteria</taxon>
        <taxon>Bacillati</taxon>
        <taxon>Bacillota</taxon>
        <taxon>Bacilli</taxon>
        <taxon>Bacillales</taxon>
        <taxon>Bacillaceae</taxon>
        <taxon>Lysinibacillus</taxon>
    </lineage>
</organism>
<keyword evidence="1" id="KW-0732">Signal</keyword>
<dbReference type="Proteomes" id="UP000317944">
    <property type="component" value="Unassembled WGS sequence"/>
</dbReference>
<dbReference type="OrthoDB" id="2919910at2"/>
<evidence type="ECO:0000313" key="3">
    <source>
        <dbReference type="Proteomes" id="UP000317944"/>
    </source>
</evidence>
<protein>
    <submittedName>
        <fullName evidence="2">DUF3221 domain-containing protein</fullName>
    </submittedName>
</protein>
<evidence type="ECO:0000256" key="1">
    <source>
        <dbReference type="SAM" id="SignalP"/>
    </source>
</evidence>
<feature type="chain" id="PRO_5038473241" evidence="1">
    <location>
        <begin position="32"/>
        <end position="135"/>
    </location>
</feature>
<dbReference type="RefSeq" id="WP_142506956.1">
    <property type="nucleotide sequence ID" value="NZ_SADV01000001.1"/>
</dbReference>
<dbReference type="PROSITE" id="PS51257">
    <property type="entry name" value="PROKAR_LIPOPROTEIN"/>
    <property type="match status" value="1"/>
</dbReference>
<evidence type="ECO:0000313" key="2">
    <source>
        <dbReference type="EMBL" id="TQR39532.1"/>
    </source>
</evidence>
<sequence>MFTAKQKLVTLATTLALGCGFSFFGQTPTSAASNELSTDSISSSSFEKQQQTHFTGYVVSVGDHYMTVVDTPTMEEALFYQENWWDLVNQNKILLVPVFDDISYTNGDKLDVYFKAMTMSLPPIAMSPIIEKVTE</sequence>
<reference evidence="2 3" key="1">
    <citation type="submission" date="2018-03" db="EMBL/GenBank/DDBJ databases">
        <title>Aerobic endospore-forming bacteria genome sequencing and assembly.</title>
        <authorList>
            <person name="Cavalcante D.A."/>
            <person name="Driks A."/>
            <person name="Putonti C."/>
            <person name="De-Souza M.T."/>
        </authorList>
    </citation>
    <scope>NUCLEOTIDE SEQUENCE [LARGE SCALE GENOMIC DNA]</scope>
    <source>
        <strain evidence="2 3">SDF0037</strain>
    </source>
</reference>
<accession>A0A544V0A7</accession>
<proteinExistence type="predicted"/>